<proteinExistence type="predicted"/>
<sequence>MSEEDFKTCFLLALCDMRKGLWATYRFKFCNFSKTQLLEVIEVVILKGFEDFYP</sequence>
<evidence type="ECO:0000313" key="2">
    <source>
        <dbReference type="Proteomes" id="UP000001522"/>
    </source>
</evidence>
<dbReference type="KEGG" id="hms:HMU08610"/>
<keyword evidence="2" id="KW-1185">Reference proteome</keyword>
<reference evidence="1 2" key="1">
    <citation type="journal article" date="2010" name="BMC Genomics">
        <title>Comparative genomics and proteomics of Helicobacter mustelae, an ulcerogenic and carcinogenic gastric pathogen.</title>
        <authorList>
            <person name="O'Toole P.W."/>
            <person name="Snelling W.J."/>
            <person name="Canchaya C."/>
            <person name="Forde B.M."/>
            <person name="Hardie K.R."/>
            <person name="Josenhans C."/>
            <person name="Graham R.L.J."/>
            <person name="McMullan G."/>
            <person name="Parkhill J."/>
            <person name="Belda E."/>
            <person name="Bentley S.D."/>
        </authorList>
    </citation>
    <scope>NUCLEOTIDE SEQUENCE [LARGE SCALE GENOMIC DNA]</scope>
    <source>
        <strain evidence="2">ATCC 43772 / LMG 18044 / NCTC 12198 / 12198</strain>
    </source>
</reference>
<gene>
    <name evidence="1" type="ordered locus">HMU08610</name>
</gene>
<dbReference type="HOGENOM" id="CLU_3044070_0_0_7"/>
<dbReference type="AlphaFoldDB" id="D3UHZ5"/>
<accession>D3UHZ5</accession>
<name>D3UHZ5_HELM1</name>
<organism evidence="1 2">
    <name type="scientific">Helicobacter mustelae (strain ATCC 43772 / CCUG 25715 / CIP 103759 / LMG 18044 / NCTC 12198 / R85-136P)</name>
    <name type="common">Campylobacter mustelae</name>
    <dbReference type="NCBI Taxonomy" id="679897"/>
    <lineage>
        <taxon>Bacteria</taxon>
        <taxon>Pseudomonadati</taxon>
        <taxon>Campylobacterota</taxon>
        <taxon>Epsilonproteobacteria</taxon>
        <taxon>Campylobacterales</taxon>
        <taxon>Helicobacteraceae</taxon>
        <taxon>Helicobacter</taxon>
    </lineage>
</organism>
<dbReference type="EMBL" id="FN555004">
    <property type="protein sequence ID" value="CBG40118.1"/>
    <property type="molecule type" value="Genomic_DNA"/>
</dbReference>
<evidence type="ECO:0000313" key="1">
    <source>
        <dbReference type="EMBL" id="CBG40118.1"/>
    </source>
</evidence>
<protein>
    <submittedName>
        <fullName evidence="1">Uncharacterized protein</fullName>
    </submittedName>
</protein>
<dbReference type="Proteomes" id="UP000001522">
    <property type="component" value="Chromosome"/>
</dbReference>